<dbReference type="FunFam" id="3.30.70.580:FF:000020">
    <property type="entry name" value="tRNA pseudouridine synthase"/>
    <property type="match status" value="1"/>
</dbReference>
<dbReference type="NCBIfam" id="TIGR00071">
    <property type="entry name" value="hisT_truA"/>
    <property type="match status" value="1"/>
</dbReference>
<dbReference type="CDD" id="cd02569">
    <property type="entry name" value="PseudoU_synth_ScPus3"/>
    <property type="match status" value="1"/>
</dbReference>
<proteinExistence type="inferred from homology"/>
<dbReference type="GO" id="GO:0005634">
    <property type="term" value="C:nucleus"/>
    <property type="evidence" value="ECO:0007669"/>
    <property type="project" value="UniProtKB-SubCell"/>
</dbReference>
<dbReference type="GO" id="GO:0005737">
    <property type="term" value="C:cytoplasm"/>
    <property type="evidence" value="ECO:0007669"/>
    <property type="project" value="EnsemblFungi"/>
</dbReference>
<dbReference type="InterPro" id="IPR001406">
    <property type="entry name" value="PsdUridine_synth_TruA"/>
</dbReference>
<dbReference type="GO" id="GO:0009982">
    <property type="term" value="F:pseudouridine synthase activity"/>
    <property type="evidence" value="ECO:0007669"/>
    <property type="project" value="EnsemblFungi"/>
</dbReference>
<dbReference type="GeneID" id="5231956"/>
<dbReference type="InterPro" id="IPR020094">
    <property type="entry name" value="TruA/RsuA/RluB/E/F_N"/>
</dbReference>
<gene>
    <name evidence="8" type="ORF">LELG_03826</name>
</gene>
<dbReference type="InterPro" id="IPR020095">
    <property type="entry name" value="PsdUridine_synth_TruA_C"/>
</dbReference>
<feature type="compositionally biased region" description="Polar residues" evidence="6">
    <location>
        <begin position="83"/>
        <end position="106"/>
    </location>
</feature>
<protein>
    <submittedName>
        <fullName evidence="8">tRNA pseudouridine synthase 3</fullName>
    </submittedName>
</protein>
<dbReference type="HAMAP" id="MF_00171">
    <property type="entry name" value="TruA"/>
    <property type="match status" value="1"/>
</dbReference>
<feature type="region of interest" description="Disordered" evidence="6">
    <location>
        <begin position="83"/>
        <end position="118"/>
    </location>
</feature>
<dbReference type="EMBL" id="CH981528">
    <property type="protein sequence ID" value="EDK45647.1"/>
    <property type="molecule type" value="Genomic_DNA"/>
</dbReference>
<evidence type="ECO:0000256" key="6">
    <source>
        <dbReference type="SAM" id="MobiDB-lite"/>
    </source>
</evidence>
<evidence type="ECO:0000256" key="3">
    <source>
        <dbReference type="ARBA" id="ARBA00022694"/>
    </source>
</evidence>
<evidence type="ECO:0000313" key="8">
    <source>
        <dbReference type="EMBL" id="EDK45647.1"/>
    </source>
</evidence>
<sequence>MKKRLGLFGNLISTNHYRTVNKVYLSTRIMSSVLPIDYTKWTKKDLIAKIRKLENGSVPGASASTSLDTEIKTEIESATATKLDQEQVGSLSTEGTNNGQNLNPSDDQLRPKAKAKKRKEFDWSKQNMRFVAIKFAYLGWNYNGLAFQNDPTPLPTVEEIILKALAKVKLIREPIEEVEYSKCGRTDKGVSAMNQVISIKLRSNLTPQEQQDPAFDAKEVDYFTVINANLPADIKVHAICLRPPENFDARFSCKERHYRYLFRKTSTLDIDLMAQAAEYYEGLHDFRNFCKLDGSKQLTSFVRDIRRSKIIPLDSDGNLYCFDLIGNAFLWHQVRCMVAILFLVGQKLESPEIVKDLMDVTKFPTKPMYEMANDIPLVLYDCVFPEMEWKKFDLEYKFNILHTSFRLLAYELSIQNEVTKIMENVLYADKREDAFKLANLKATPLGDGVGRAFSEYIPLGKRQRTDDYRIINARWLEKKAAKKAMLGKEQL</sequence>
<dbReference type="OrthoDB" id="25767at2759"/>
<keyword evidence="4" id="KW-0413">Isomerase</keyword>
<evidence type="ECO:0000259" key="7">
    <source>
        <dbReference type="Pfam" id="PF01416"/>
    </source>
</evidence>
<name>A5E2I9_LODEL</name>
<dbReference type="GO" id="GO:0031119">
    <property type="term" value="P:tRNA pseudouridine synthesis"/>
    <property type="evidence" value="ECO:0007669"/>
    <property type="project" value="EnsemblFungi"/>
</dbReference>
<evidence type="ECO:0000256" key="4">
    <source>
        <dbReference type="ARBA" id="ARBA00023235"/>
    </source>
</evidence>
<comment type="subcellular location">
    <subcellularLocation>
        <location evidence="1">Nucleus</location>
    </subcellularLocation>
</comment>
<keyword evidence="3" id="KW-0819">tRNA processing</keyword>
<dbReference type="Gene3D" id="3.30.70.660">
    <property type="entry name" value="Pseudouridine synthase I, catalytic domain, C-terminal subdomain"/>
    <property type="match status" value="1"/>
</dbReference>
<evidence type="ECO:0000313" key="9">
    <source>
        <dbReference type="Proteomes" id="UP000001996"/>
    </source>
</evidence>
<dbReference type="STRING" id="379508.A5E2I9"/>
<evidence type="ECO:0000256" key="2">
    <source>
        <dbReference type="ARBA" id="ARBA00009375"/>
    </source>
</evidence>
<dbReference type="Gene3D" id="3.30.70.580">
    <property type="entry name" value="Pseudouridine synthase I, catalytic domain, N-terminal subdomain"/>
    <property type="match status" value="1"/>
</dbReference>
<keyword evidence="5" id="KW-0539">Nucleus</keyword>
<dbReference type="PANTHER" id="PTHR11142">
    <property type="entry name" value="PSEUDOURIDYLATE SYNTHASE"/>
    <property type="match status" value="1"/>
</dbReference>
<dbReference type="VEuPathDB" id="FungiDB:LELG_03826"/>
<dbReference type="InterPro" id="IPR020103">
    <property type="entry name" value="PsdUridine_synth_cat_dom_sf"/>
</dbReference>
<feature type="domain" description="Pseudouridine synthase I TruA alpha/beta" evidence="7">
    <location>
        <begin position="276"/>
        <end position="385"/>
    </location>
</feature>
<dbReference type="FunCoup" id="A5E2I9">
    <property type="interactions" value="694"/>
</dbReference>
<organism evidence="8 9">
    <name type="scientific">Lodderomyces elongisporus (strain ATCC 11503 / CBS 2605 / JCM 1781 / NBRC 1676 / NRRL YB-4239)</name>
    <name type="common">Yeast</name>
    <name type="synonym">Saccharomyces elongisporus</name>
    <dbReference type="NCBI Taxonomy" id="379508"/>
    <lineage>
        <taxon>Eukaryota</taxon>
        <taxon>Fungi</taxon>
        <taxon>Dikarya</taxon>
        <taxon>Ascomycota</taxon>
        <taxon>Saccharomycotina</taxon>
        <taxon>Pichiomycetes</taxon>
        <taxon>Debaryomycetaceae</taxon>
        <taxon>Candida/Lodderomyces clade</taxon>
        <taxon>Lodderomyces</taxon>
    </lineage>
</organism>
<dbReference type="Proteomes" id="UP000001996">
    <property type="component" value="Unassembled WGS sequence"/>
</dbReference>
<evidence type="ECO:0000256" key="5">
    <source>
        <dbReference type="ARBA" id="ARBA00023242"/>
    </source>
</evidence>
<evidence type="ECO:0000256" key="1">
    <source>
        <dbReference type="ARBA" id="ARBA00004123"/>
    </source>
</evidence>
<dbReference type="AlphaFoldDB" id="A5E2I9"/>
<dbReference type="FunFam" id="3.30.70.660:FF:000012">
    <property type="entry name" value="tRNA pseudouridine synthase"/>
    <property type="match status" value="1"/>
</dbReference>
<dbReference type="PANTHER" id="PTHR11142:SF5">
    <property type="entry name" value="TRNA PSEUDOURIDINE(38_39) SYNTHASE"/>
    <property type="match status" value="1"/>
</dbReference>
<dbReference type="eggNOG" id="KOG2554">
    <property type="taxonomic scope" value="Eukaryota"/>
</dbReference>
<keyword evidence="9" id="KW-1185">Reference proteome</keyword>
<reference evidence="8 9" key="1">
    <citation type="journal article" date="2009" name="Nature">
        <title>Evolution of pathogenicity and sexual reproduction in eight Candida genomes.</title>
        <authorList>
            <person name="Butler G."/>
            <person name="Rasmussen M.D."/>
            <person name="Lin M.F."/>
            <person name="Santos M.A."/>
            <person name="Sakthikumar S."/>
            <person name="Munro C.A."/>
            <person name="Rheinbay E."/>
            <person name="Grabherr M."/>
            <person name="Forche A."/>
            <person name="Reedy J.L."/>
            <person name="Agrafioti I."/>
            <person name="Arnaud M.B."/>
            <person name="Bates S."/>
            <person name="Brown A.J."/>
            <person name="Brunke S."/>
            <person name="Costanzo M.C."/>
            <person name="Fitzpatrick D.A."/>
            <person name="de Groot P.W."/>
            <person name="Harris D."/>
            <person name="Hoyer L.L."/>
            <person name="Hube B."/>
            <person name="Klis F.M."/>
            <person name="Kodira C."/>
            <person name="Lennard N."/>
            <person name="Logue M.E."/>
            <person name="Martin R."/>
            <person name="Neiman A.M."/>
            <person name="Nikolaou E."/>
            <person name="Quail M.A."/>
            <person name="Quinn J."/>
            <person name="Santos M.C."/>
            <person name="Schmitzberger F.F."/>
            <person name="Sherlock G."/>
            <person name="Shah P."/>
            <person name="Silverstein K.A."/>
            <person name="Skrzypek M.S."/>
            <person name="Soll D."/>
            <person name="Staggs R."/>
            <person name="Stansfield I."/>
            <person name="Stumpf M.P."/>
            <person name="Sudbery P.E."/>
            <person name="Srikantha T."/>
            <person name="Zeng Q."/>
            <person name="Berman J."/>
            <person name="Berriman M."/>
            <person name="Heitman J."/>
            <person name="Gow N.A."/>
            <person name="Lorenz M.C."/>
            <person name="Birren B.W."/>
            <person name="Kellis M."/>
            <person name="Cuomo C.A."/>
        </authorList>
    </citation>
    <scope>NUCLEOTIDE SEQUENCE [LARGE SCALE GENOMIC DNA]</scope>
    <source>
        <strain evidence="9">ATCC 11503 / BCRC 21390 / CBS 2605 / JCM 1781 / NBRC 1676 / NRRL YB-4239</strain>
    </source>
</reference>
<dbReference type="KEGG" id="lel:PVL30_004649"/>
<dbReference type="InterPro" id="IPR020097">
    <property type="entry name" value="PsdUridine_synth_TruA_a/b_dom"/>
</dbReference>
<dbReference type="SUPFAM" id="SSF55120">
    <property type="entry name" value="Pseudouridine synthase"/>
    <property type="match status" value="1"/>
</dbReference>
<comment type="similarity">
    <text evidence="2">Belongs to the tRNA pseudouridine synthase TruA family.</text>
</comment>
<dbReference type="InParanoid" id="A5E2I9"/>
<accession>A5E2I9</accession>
<dbReference type="GO" id="GO:0003723">
    <property type="term" value="F:RNA binding"/>
    <property type="evidence" value="ECO:0007669"/>
    <property type="project" value="InterPro"/>
</dbReference>
<dbReference type="HOGENOM" id="CLU_014673_2_0_1"/>
<dbReference type="GO" id="GO:1990481">
    <property type="term" value="P:mRNA pseudouridine synthesis"/>
    <property type="evidence" value="ECO:0007669"/>
    <property type="project" value="EnsemblFungi"/>
</dbReference>
<dbReference type="Pfam" id="PF01416">
    <property type="entry name" value="PseudoU_synth_1"/>
    <property type="match status" value="1"/>
</dbReference>
<dbReference type="InterPro" id="IPR041707">
    <property type="entry name" value="Pus3-like"/>
</dbReference>